<dbReference type="PANTHER" id="PTHR30273:SF2">
    <property type="entry name" value="PROTEIN FECR"/>
    <property type="match status" value="1"/>
</dbReference>
<gene>
    <name evidence="4" type="ORF">FHG12_09965</name>
</gene>
<accession>A0A5B8A114</accession>
<dbReference type="InterPro" id="IPR032508">
    <property type="entry name" value="FecR_C"/>
</dbReference>
<dbReference type="Gene3D" id="2.60.120.1440">
    <property type="match status" value="1"/>
</dbReference>
<protein>
    <submittedName>
        <fullName evidence="4">DUF4974 domain-containing protein</fullName>
    </submittedName>
</protein>
<dbReference type="EMBL" id="CP040896">
    <property type="protein sequence ID" value="QDA60416.1"/>
    <property type="molecule type" value="Genomic_DNA"/>
</dbReference>
<dbReference type="Pfam" id="PF04773">
    <property type="entry name" value="FecR"/>
    <property type="match status" value="1"/>
</dbReference>
<evidence type="ECO:0000256" key="1">
    <source>
        <dbReference type="SAM" id="Phobius"/>
    </source>
</evidence>
<dbReference type="GO" id="GO:0016989">
    <property type="term" value="F:sigma factor antagonist activity"/>
    <property type="evidence" value="ECO:0007669"/>
    <property type="project" value="TreeGrafter"/>
</dbReference>
<evidence type="ECO:0000313" key="5">
    <source>
        <dbReference type="Proteomes" id="UP000305398"/>
    </source>
</evidence>
<evidence type="ECO:0000313" key="4">
    <source>
        <dbReference type="EMBL" id="QDA60416.1"/>
    </source>
</evidence>
<reference evidence="4 5" key="1">
    <citation type="submission" date="2019-06" db="EMBL/GenBank/DDBJ databases">
        <authorList>
            <person name="Srinivasan S."/>
        </authorList>
    </citation>
    <scope>NUCLEOTIDE SEQUENCE [LARGE SCALE GENOMIC DNA]</scope>
    <source>
        <strain evidence="4 5">17J68-5</strain>
    </source>
</reference>
<evidence type="ECO:0000259" key="3">
    <source>
        <dbReference type="Pfam" id="PF16344"/>
    </source>
</evidence>
<dbReference type="Proteomes" id="UP000305398">
    <property type="component" value="Chromosome"/>
</dbReference>
<dbReference type="InterPro" id="IPR006860">
    <property type="entry name" value="FecR"/>
</dbReference>
<feature type="domain" description="Protein FecR C-terminal" evidence="3">
    <location>
        <begin position="265"/>
        <end position="321"/>
    </location>
</feature>
<sequence>MTPSERRLFLEKFAAEQHTAAEHRAFVQWLRQASAQEMTAALEDYERQYSPKRPAAPTPQLMAKIEARLDQSAPRAATSVPVTRPLWPRIFAAAAAVVALLVLLGGNFLARTKSFKAVPLVYLHKRVPAGHTDSLTLADGSVVVLNERSTFTYPAQFAAHRRDVYLEGEAYFRVTKNSRRPFVIHTGSLQTRVVGTSFNVYAYPRAARQEVTVLTGKVVISHPFDNQKVTLLPAQHAVFDRASRSLRAAVVGNPALSLAWRRGQLRFEDAPLDEVLDKVSIRYGVAIRARAPRLHRCRVTVRFGTESVAEVVQVLAALTHSRPRTDSQHTIWLEGPGSS</sequence>
<dbReference type="Gene3D" id="3.55.50.30">
    <property type="match status" value="1"/>
</dbReference>
<dbReference type="OrthoDB" id="1452822at2"/>
<dbReference type="AlphaFoldDB" id="A0A5B8A114"/>
<keyword evidence="1" id="KW-1133">Transmembrane helix</keyword>
<keyword evidence="1" id="KW-0472">Membrane</keyword>
<dbReference type="Pfam" id="PF16344">
    <property type="entry name" value="FecR_C"/>
    <property type="match status" value="1"/>
</dbReference>
<dbReference type="KEGG" id="hyj:FHG12_09965"/>
<dbReference type="RefSeq" id="WP_139515592.1">
    <property type="nucleotide sequence ID" value="NZ_CP040896.1"/>
</dbReference>
<dbReference type="PANTHER" id="PTHR30273">
    <property type="entry name" value="PERIPLASMIC SIGNAL SENSOR AND SIGMA FACTOR ACTIVATOR FECR-RELATED"/>
    <property type="match status" value="1"/>
</dbReference>
<keyword evidence="5" id="KW-1185">Reference proteome</keyword>
<keyword evidence="1" id="KW-0812">Transmembrane</keyword>
<evidence type="ECO:0000259" key="2">
    <source>
        <dbReference type="Pfam" id="PF04773"/>
    </source>
</evidence>
<organism evidence="4 5">
    <name type="scientific">Hymenobacter jejuensis</name>
    <dbReference type="NCBI Taxonomy" id="2502781"/>
    <lineage>
        <taxon>Bacteria</taxon>
        <taxon>Pseudomonadati</taxon>
        <taxon>Bacteroidota</taxon>
        <taxon>Cytophagia</taxon>
        <taxon>Cytophagales</taxon>
        <taxon>Hymenobacteraceae</taxon>
        <taxon>Hymenobacter</taxon>
    </lineage>
</organism>
<feature type="transmembrane region" description="Helical" evidence="1">
    <location>
        <begin position="90"/>
        <end position="110"/>
    </location>
</feature>
<dbReference type="InterPro" id="IPR012373">
    <property type="entry name" value="Ferrdict_sens_TM"/>
</dbReference>
<proteinExistence type="predicted"/>
<name>A0A5B8A114_9BACT</name>
<dbReference type="PIRSF" id="PIRSF018266">
    <property type="entry name" value="FecR"/>
    <property type="match status" value="1"/>
</dbReference>
<feature type="domain" description="FecR protein" evidence="2">
    <location>
        <begin position="128"/>
        <end position="218"/>
    </location>
</feature>